<keyword evidence="2" id="KW-1133">Transmembrane helix</keyword>
<organism evidence="3 4">
    <name type="scientific">Natronoarchaeum philippinense</name>
    <dbReference type="NCBI Taxonomy" id="558529"/>
    <lineage>
        <taxon>Archaea</taxon>
        <taxon>Methanobacteriati</taxon>
        <taxon>Methanobacteriota</taxon>
        <taxon>Stenosarchaea group</taxon>
        <taxon>Halobacteria</taxon>
        <taxon>Halobacteriales</taxon>
        <taxon>Natronoarchaeaceae</taxon>
    </lineage>
</organism>
<gene>
    <name evidence="3" type="ORF">SAMN06269185_0415</name>
</gene>
<name>A0A285N3S2_NATPI</name>
<dbReference type="Proteomes" id="UP000219453">
    <property type="component" value="Unassembled WGS sequence"/>
</dbReference>
<dbReference type="InterPro" id="IPR058328">
    <property type="entry name" value="DUF8015"/>
</dbReference>
<evidence type="ECO:0000313" key="3">
    <source>
        <dbReference type="EMBL" id="SNZ03968.1"/>
    </source>
</evidence>
<feature type="region of interest" description="Disordered" evidence="1">
    <location>
        <begin position="59"/>
        <end position="81"/>
    </location>
</feature>
<evidence type="ECO:0000256" key="1">
    <source>
        <dbReference type="SAM" id="MobiDB-lite"/>
    </source>
</evidence>
<dbReference type="EMBL" id="OBEJ01000001">
    <property type="protein sequence ID" value="SNZ03968.1"/>
    <property type="molecule type" value="Genomic_DNA"/>
</dbReference>
<dbReference type="AlphaFoldDB" id="A0A285N3S2"/>
<dbReference type="OrthoDB" id="299397at2157"/>
<keyword evidence="4" id="KW-1185">Reference proteome</keyword>
<accession>A0A285N3S2</accession>
<dbReference type="RefSeq" id="WP_097007441.1">
    <property type="nucleotide sequence ID" value="NZ_OBEJ01000001.1"/>
</dbReference>
<dbReference type="Pfam" id="PF26047">
    <property type="entry name" value="DUF8015"/>
    <property type="match status" value="1"/>
</dbReference>
<feature type="transmembrane region" description="Helical" evidence="2">
    <location>
        <begin position="7"/>
        <end position="26"/>
    </location>
</feature>
<evidence type="ECO:0000313" key="4">
    <source>
        <dbReference type="Proteomes" id="UP000219453"/>
    </source>
</evidence>
<protein>
    <submittedName>
        <fullName evidence="3">Uncharacterized protein</fullName>
    </submittedName>
</protein>
<keyword evidence="2" id="KW-0472">Membrane</keyword>
<evidence type="ECO:0000256" key="2">
    <source>
        <dbReference type="SAM" id="Phobius"/>
    </source>
</evidence>
<feature type="transmembrane region" description="Helical" evidence="2">
    <location>
        <begin position="32"/>
        <end position="51"/>
    </location>
</feature>
<proteinExistence type="predicted"/>
<reference evidence="3 4" key="1">
    <citation type="submission" date="2017-09" db="EMBL/GenBank/DDBJ databases">
        <authorList>
            <person name="Ehlers B."/>
            <person name="Leendertz F.H."/>
        </authorList>
    </citation>
    <scope>NUCLEOTIDE SEQUENCE [LARGE SCALE GENOMIC DNA]</scope>
    <source>
        <strain evidence="3 4">DSM 27208</strain>
    </source>
</reference>
<feature type="compositionally biased region" description="Polar residues" evidence="1">
    <location>
        <begin position="69"/>
        <end position="81"/>
    </location>
</feature>
<sequence>MTGYYDLVLGLIPLVLFGVSGTLSLAGVTLTSAATVAAAVGLLIVGHALFVNEPVAPESNVPTGAADETPQSSTVGPVNAD</sequence>
<keyword evidence="2" id="KW-0812">Transmembrane</keyword>